<protein>
    <recommendedName>
        <fullName evidence="6">Velvet domain-containing protein</fullName>
    </recommendedName>
</protein>
<dbReference type="EMBL" id="KV921871">
    <property type="protein sequence ID" value="ORE09888.1"/>
    <property type="molecule type" value="Genomic_DNA"/>
</dbReference>
<keyword evidence="2" id="KW-0805">Transcription regulation</keyword>
<accession>A0A1X0RDD5</accession>
<dbReference type="Gene3D" id="2.60.40.3960">
    <property type="entry name" value="Velvet domain"/>
    <property type="match status" value="1"/>
</dbReference>
<organism evidence="7">
    <name type="scientific">Rhizopus microsporus var. microsporus</name>
    <dbReference type="NCBI Taxonomy" id="86635"/>
    <lineage>
        <taxon>Eukaryota</taxon>
        <taxon>Fungi</taxon>
        <taxon>Fungi incertae sedis</taxon>
        <taxon>Mucoromycota</taxon>
        <taxon>Mucoromycotina</taxon>
        <taxon>Mucoromycetes</taxon>
        <taxon>Mucorales</taxon>
        <taxon>Mucorineae</taxon>
        <taxon>Rhizopodaceae</taxon>
        <taxon>Rhizopus</taxon>
    </lineage>
</organism>
<dbReference type="OrthoDB" id="3056235at2759"/>
<dbReference type="InterPro" id="IPR037525">
    <property type="entry name" value="Velvet_dom"/>
</dbReference>
<evidence type="ECO:0000256" key="5">
    <source>
        <dbReference type="SAM" id="MobiDB-lite"/>
    </source>
</evidence>
<dbReference type="PROSITE" id="PS51821">
    <property type="entry name" value="VELVET"/>
    <property type="match status" value="1"/>
</dbReference>
<evidence type="ECO:0000256" key="3">
    <source>
        <dbReference type="ARBA" id="ARBA00023163"/>
    </source>
</evidence>
<evidence type="ECO:0000256" key="2">
    <source>
        <dbReference type="ARBA" id="ARBA00023015"/>
    </source>
</evidence>
<dbReference type="Pfam" id="PF11754">
    <property type="entry name" value="Velvet"/>
    <property type="match status" value="1"/>
</dbReference>
<feature type="compositionally biased region" description="Low complexity" evidence="5">
    <location>
        <begin position="229"/>
        <end position="254"/>
    </location>
</feature>
<proteinExistence type="predicted"/>
<comment type="subcellular location">
    <subcellularLocation>
        <location evidence="1">Nucleus</location>
    </subcellularLocation>
</comment>
<evidence type="ECO:0000256" key="4">
    <source>
        <dbReference type="ARBA" id="ARBA00023242"/>
    </source>
</evidence>
<reference evidence="7" key="1">
    <citation type="journal article" date="2016" name="Proc. Natl. Acad. Sci. U.S.A.">
        <title>Lipid metabolic changes in an early divergent fungus govern the establishment of a mutualistic symbiosis with endobacteria.</title>
        <authorList>
            <person name="Lastovetsky O.A."/>
            <person name="Gaspar M.L."/>
            <person name="Mondo S.J."/>
            <person name="LaButti K.M."/>
            <person name="Sandor L."/>
            <person name="Grigoriev I.V."/>
            <person name="Henry S.A."/>
            <person name="Pawlowska T.E."/>
        </authorList>
    </citation>
    <scope>NUCLEOTIDE SEQUENCE [LARGE SCALE GENOMIC DNA]</scope>
    <source>
        <strain evidence="7">ATCC 52814</strain>
    </source>
</reference>
<sequence>MTTVIPPLKLSRPSQSFKKYKLQIVQNPIRARCCGFGEKDKRPIDPPPILKLTAEDESGKPLELKAGDAVLFLVHCQLYNENGTLDKTLVHTPWSNTSPIRKQTIRYSAHKDKPEYVRNLIGSVVSNAYHLYDENSIPGIFFIFQDLSVRIEGTYTLKFVFINLAEGDPLTMSTKVQVEMVSKPFTVYSAKKFPGMTESTTLSRCFAKQGIKIPIRSEHVSMKTPQKNTAPELPTLTLPTPALATPSSSTSSSTTISKLSIKNILLPEDNDNGI</sequence>
<dbReference type="VEuPathDB" id="FungiDB:BCV72DRAFT_302397"/>
<keyword evidence="4" id="KW-0539">Nucleus</keyword>
<dbReference type="Proteomes" id="UP000242414">
    <property type="component" value="Unassembled WGS sequence"/>
</dbReference>
<feature type="region of interest" description="Disordered" evidence="5">
    <location>
        <begin position="219"/>
        <end position="254"/>
    </location>
</feature>
<dbReference type="GO" id="GO:0005634">
    <property type="term" value="C:nucleus"/>
    <property type="evidence" value="ECO:0007669"/>
    <property type="project" value="UniProtKB-SubCell"/>
</dbReference>
<feature type="domain" description="Velvet" evidence="6">
    <location>
        <begin position="14"/>
        <end position="216"/>
    </location>
</feature>
<dbReference type="PANTHER" id="PTHR33572:SF3">
    <property type="entry name" value="VELVET COMPLEX SUBUNIT B"/>
    <property type="match status" value="1"/>
</dbReference>
<evidence type="ECO:0000256" key="1">
    <source>
        <dbReference type="ARBA" id="ARBA00004123"/>
    </source>
</evidence>
<dbReference type="PANTHER" id="PTHR33572">
    <property type="entry name" value="SPORE DEVELOPMENT REGULATOR VOSA"/>
    <property type="match status" value="1"/>
</dbReference>
<gene>
    <name evidence="7" type="ORF">BCV72DRAFT_302397</name>
</gene>
<dbReference type="InterPro" id="IPR038491">
    <property type="entry name" value="Velvet_dom_sf"/>
</dbReference>
<name>A0A1X0RDD5_RHIZD</name>
<evidence type="ECO:0000313" key="7">
    <source>
        <dbReference type="EMBL" id="ORE09888.1"/>
    </source>
</evidence>
<dbReference type="AlphaFoldDB" id="A0A1X0RDD5"/>
<dbReference type="InterPro" id="IPR021740">
    <property type="entry name" value="Velvet"/>
</dbReference>
<keyword evidence="3" id="KW-0804">Transcription</keyword>
<evidence type="ECO:0000259" key="6">
    <source>
        <dbReference type="PROSITE" id="PS51821"/>
    </source>
</evidence>